<gene>
    <name evidence="2" type="ORF">SAMN05443529_10946</name>
</gene>
<evidence type="ECO:0000313" key="3">
    <source>
        <dbReference type="Proteomes" id="UP000198656"/>
    </source>
</evidence>
<keyword evidence="1" id="KW-0812">Transmembrane</keyword>
<sequence length="106" mass="11769">MSIQLLETVLLMTIVTYGSRVLPFLLFKGKNVKGFARDFIELVPIALLAALVVPELITPNGTIVIVNNPFLWAGILTFLFSKFVPNLFLGILFGMSVFWGLDKLLV</sequence>
<proteinExistence type="predicted"/>
<dbReference type="AlphaFoldDB" id="A0A1G7Z9I7"/>
<protein>
    <submittedName>
        <fullName evidence="2">Branched-chain amino acid transport protein</fullName>
    </submittedName>
</protein>
<keyword evidence="1" id="KW-1133">Transmembrane helix</keyword>
<feature type="transmembrane region" description="Helical" evidence="1">
    <location>
        <begin position="70"/>
        <end position="101"/>
    </location>
</feature>
<name>A0A1G7Z9I7_9FIRM</name>
<organism evidence="2 3">
    <name type="scientific">Desulfosporosinus hippei DSM 8344</name>
    <dbReference type="NCBI Taxonomy" id="1121419"/>
    <lineage>
        <taxon>Bacteria</taxon>
        <taxon>Bacillati</taxon>
        <taxon>Bacillota</taxon>
        <taxon>Clostridia</taxon>
        <taxon>Eubacteriales</taxon>
        <taxon>Desulfitobacteriaceae</taxon>
        <taxon>Desulfosporosinus</taxon>
    </lineage>
</organism>
<evidence type="ECO:0000313" key="2">
    <source>
        <dbReference type="EMBL" id="SDH05267.1"/>
    </source>
</evidence>
<dbReference type="STRING" id="1121419.SAMN05443529_10946"/>
<dbReference type="Proteomes" id="UP000198656">
    <property type="component" value="Unassembled WGS sequence"/>
</dbReference>
<reference evidence="3" key="1">
    <citation type="submission" date="2016-10" db="EMBL/GenBank/DDBJ databases">
        <authorList>
            <person name="Varghese N."/>
            <person name="Submissions S."/>
        </authorList>
    </citation>
    <scope>NUCLEOTIDE SEQUENCE [LARGE SCALE GENOMIC DNA]</scope>
    <source>
        <strain evidence="3">DSM 8344</strain>
    </source>
</reference>
<dbReference type="RefSeq" id="WP_092332692.1">
    <property type="nucleotide sequence ID" value="NZ_FNCP01000009.1"/>
</dbReference>
<keyword evidence="3" id="KW-1185">Reference proteome</keyword>
<dbReference type="Pfam" id="PF05437">
    <property type="entry name" value="AzlD"/>
    <property type="match status" value="1"/>
</dbReference>
<feature type="transmembrane region" description="Helical" evidence="1">
    <location>
        <begin position="39"/>
        <end position="58"/>
    </location>
</feature>
<accession>A0A1G7Z9I7</accession>
<keyword evidence="1" id="KW-0472">Membrane</keyword>
<dbReference type="OrthoDB" id="9811308at2"/>
<dbReference type="InterPro" id="IPR008407">
    <property type="entry name" value="Brnchd-chn_aa_trnsp_AzlD"/>
</dbReference>
<feature type="transmembrane region" description="Helical" evidence="1">
    <location>
        <begin position="6"/>
        <end position="27"/>
    </location>
</feature>
<evidence type="ECO:0000256" key="1">
    <source>
        <dbReference type="SAM" id="Phobius"/>
    </source>
</evidence>
<dbReference type="EMBL" id="FNCP01000009">
    <property type="protein sequence ID" value="SDH05267.1"/>
    <property type="molecule type" value="Genomic_DNA"/>
</dbReference>